<name>G4RFB0_PELHB</name>
<keyword evidence="5" id="KW-0328">Glycosyltransferase</keyword>
<protein>
    <recommendedName>
        <fullName evidence="3">N-acetylglucosaminyltransferase</fullName>
    </recommendedName>
    <alternativeName>
        <fullName evidence="8">Nodulation protein C</fullName>
    </alternativeName>
</protein>
<dbReference type="SUPFAM" id="SSF53448">
    <property type="entry name" value="Nucleotide-diphospho-sugar transferases"/>
    <property type="match status" value="1"/>
</dbReference>
<dbReference type="AlphaFoldDB" id="G4RFB0"/>
<evidence type="ECO:0000256" key="2">
    <source>
        <dbReference type="ARBA" id="ARBA00006782"/>
    </source>
</evidence>
<dbReference type="InterPro" id="IPR029044">
    <property type="entry name" value="Nucleotide-diphossugar_trans"/>
</dbReference>
<dbReference type="GO" id="GO:0030213">
    <property type="term" value="P:hyaluronan biosynthetic process"/>
    <property type="evidence" value="ECO:0007669"/>
    <property type="project" value="TreeGrafter"/>
</dbReference>
<evidence type="ECO:0000259" key="10">
    <source>
        <dbReference type="Pfam" id="PF00535"/>
    </source>
</evidence>
<evidence type="ECO:0000256" key="3">
    <source>
        <dbReference type="ARBA" id="ARBA00016636"/>
    </source>
</evidence>
<dbReference type="EMBL" id="CP003075">
    <property type="protein sequence ID" value="AEQ50978.1"/>
    <property type="molecule type" value="Genomic_DNA"/>
</dbReference>
<keyword evidence="9" id="KW-1133">Transmembrane helix</keyword>
<keyword evidence="7 9" id="KW-0472">Membrane</keyword>
<keyword evidence="4" id="KW-1003">Cell membrane</keyword>
<comment type="similarity">
    <text evidence="2">Belongs to the NodC/HAS family.</text>
</comment>
<feature type="transmembrane region" description="Helical" evidence="9">
    <location>
        <begin position="361"/>
        <end position="381"/>
    </location>
</feature>
<dbReference type="STRING" id="1082931.KKY_942"/>
<evidence type="ECO:0000256" key="5">
    <source>
        <dbReference type="ARBA" id="ARBA00022676"/>
    </source>
</evidence>
<dbReference type="eggNOG" id="COG1215">
    <property type="taxonomic scope" value="Bacteria"/>
</dbReference>
<feature type="transmembrane region" description="Helical" evidence="9">
    <location>
        <begin position="328"/>
        <end position="349"/>
    </location>
</feature>
<dbReference type="GO" id="GO:0085029">
    <property type="term" value="P:extracellular matrix assembly"/>
    <property type="evidence" value="ECO:0007669"/>
    <property type="project" value="TreeGrafter"/>
</dbReference>
<dbReference type="HOGENOM" id="CLU_029695_4_2_5"/>
<dbReference type="Pfam" id="PF00535">
    <property type="entry name" value="Glycos_transf_2"/>
    <property type="match status" value="1"/>
</dbReference>
<evidence type="ECO:0000256" key="9">
    <source>
        <dbReference type="SAM" id="Phobius"/>
    </source>
</evidence>
<organism evidence="11 12">
    <name type="scientific">Pelagibacterium halotolerans (strain DSM 22347 / JCM 15775 / CGMCC 1.7692 / B2)</name>
    <dbReference type="NCBI Taxonomy" id="1082931"/>
    <lineage>
        <taxon>Bacteria</taxon>
        <taxon>Pseudomonadati</taxon>
        <taxon>Pseudomonadota</taxon>
        <taxon>Alphaproteobacteria</taxon>
        <taxon>Hyphomicrobiales</taxon>
        <taxon>Devosiaceae</taxon>
        <taxon>Pelagibacterium</taxon>
    </lineage>
</organism>
<evidence type="ECO:0000256" key="7">
    <source>
        <dbReference type="ARBA" id="ARBA00023136"/>
    </source>
</evidence>
<dbReference type="Gene3D" id="3.90.550.10">
    <property type="entry name" value="Spore Coat Polysaccharide Biosynthesis Protein SpsA, Chain A"/>
    <property type="match status" value="1"/>
</dbReference>
<dbReference type="PANTHER" id="PTHR22913:SF12">
    <property type="entry name" value="MANNURONAN SYNTHASE"/>
    <property type="match status" value="1"/>
</dbReference>
<reference evidence="11 12" key="1">
    <citation type="journal article" date="2012" name="J. Bacteriol.">
        <title>Complete genome sequence of Pelagibacterium halotolerans B2T.</title>
        <authorList>
            <person name="Huo Y.Y."/>
            <person name="Cheng H."/>
            <person name="Han X.F."/>
            <person name="Jiang X.W."/>
            <person name="Sun C."/>
            <person name="Zhang X.Q."/>
            <person name="Zhu X.F."/>
            <person name="Liu Y.F."/>
            <person name="Li P.F."/>
            <person name="Ni P.X."/>
            <person name="Wu M."/>
        </authorList>
    </citation>
    <scope>NUCLEOTIDE SEQUENCE [LARGE SCALE GENOMIC DNA]</scope>
    <source>
        <strain evidence="12">DSM 22347 / JCM 15775 / CGMCC 1.7692 / B2</strain>
    </source>
</reference>
<gene>
    <name evidence="11" type="ordered locus">KKY_942</name>
</gene>
<keyword evidence="6" id="KW-0808">Transferase</keyword>
<dbReference type="RefSeq" id="WP_014130127.1">
    <property type="nucleotide sequence ID" value="NC_016078.1"/>
</dbReference>
<evidence type="ECO:0000256" key="1">
    <source>
        <dbReference type="ARBA" id="ARBA00004202"/>
    </source>
</evidence>
<dbReference type="KEGG" id="phl:KKY_942"/>
<accession>G4RFB0</accession>
<dbReference type="GO" id="GO:0050501">
    <property type="term" value="F:hyaluronan synthase activity"/>
    <property type="evidence" value="ECO:0007669"/>
    <property type="project" value="TreeGrafter"/>
</dbReference>
<proteinExistence type="inferred from homology"/>
<keyword evidence="9" id="KW-0812">Transmembrane</keyword>
<keyword evidence="12" id="KW-1185">Reference proteome</keyword>
<feature type="transmembrane region" description="Helical" evidence="9">
    <location>
        <begin position="21"/>
        <end position="41"/>
    </location>
</feature>
<evidence type="ECO:0000256" key="6">
    <source>
        <dbReference type="ARBA" id="ARBA00022679"/>
    </source>
</evidence>
<dbReference type="PANTHER" id="PTHR22913">
    <property type="entry name" value="HYALURONAN SYNTHASE"/>
    <property type="match status" value="1"/>
</dbReference>
<evidence type="ECO:0000313" key="11">
    <source>
        <dbReference type="EMBL" id="AEQ50978.1"/>
    </source>
</evidence>
<evidence type="ECO:0000313" key="12">
    <source>
        <dbReference type="Proteomes" id="UP000008850"/>
    </source>
</evidence>
<feature type="domain" description="Glycosyltransferase 2-like" evidence="10">
    <location>
        <begin position="87"/>
        <end position="254"/>
    </location>
</feature>
<evidence type="ECO:0000256" key="8">
    <source>
        <dbReference type="ARBA" id="ARBA00032978"/>
    </source>
</evidence>
<sequence>MSRTDLAEQSAPPSKLRILTTLVNVTAIAGAIAIILAHLVVPDAAAIPFYGVLVIGYVTGKIILAEIYRARFAREPRRKTGDLSIDVAIAFFNEDPELIRASIRSALAQDDVRVGRVIAVDDGSRSASTAELLTRIFRDEPRVLVIRHETNTGKRHALGVAIDHMISTYAALLDSDTVLDPAALANLLARMDDRTAAVTANIKALNRNDNWLSKLIDARYRNAFMVERAAQSVMGSALCASGVLSVYRSDFLREVKAEWVQQSFLGASVQFGDDRRLTALALRRGRVVIALDALASTQVPTSPLQFIKQQLRWNKSFLRESMLAVKDFGVLSFPGLLSFLELFFWFFYLSTIANVLFLNPVVGAWSILAIWIAYVIAAGLFRNVSLILREPRLVLLAPLYSLLHVVILTPLRLVALFTILDNRWGTR</sequence>
<feature type="transmembrane region" description="Helical" evidence="9">
    <location>
        <begin position="47"/>
        <end position="68"/>
    </location>
</feature>
<dbReference type="Proteomes" id="UP000008850">
    <property type="component" value="Chromosome"/>
</dbReference>
<evidence type="ECO:0000256" key="4">
    <source>
        <dbReference type="ARBA" id="ARBA00022475"/>
    </source>
</evidence>
<comment type="subcellular location">
    <subcellularLocation>
        <location evidence="1">Cell membrane</location>
        <topology evidence="1">Peripheral membrane protein</topology>
    </subcellularLocation>
</comment>
<dbReference type="InterPro" id="IPR001173">
    <property type="entry name" value="Glyco_trans_2-like"/>
</dbReference>
<dbReference type="GO" id="GO:0005886">
    <property type="term" value="C:plasma membrane"/>
    <property type="evidence" value="ECO:0007669"/>
    <property type="project" value="UniProtKB-SubCell"/>
</dbReference>
<feature type="transmembrane region" description="Helical" evidence="9">
    <location>
        <begin position="393"/>
        <end position="420"/>
    </location>
</feature>